<dbReference type="CDD" id="cd03255">
    <property type="entry name" value="ABC_MJ0796_LolCDE_FtsE"/>
    <property type="match status" value="1"/>
</dbReference>
<gene>
    <name evidence="5" type="ordered locus">Selsp_1552</name>
    <name evidence="6" type="ORF">SELSPUOL_00636</name>
</gene>
<evidence type="ECO:0000256" key="2">
    <source>
        <dbReference type="ARBA" id="ARBA00022741"/>
    </source>
</evidence>
<evidence type="ECO:0000256" key="3">
    <source>
        <dbReference type="ARBA" id="ARBA00022840"/>
    </source>
</evidence>
<dbReference type="AlphaFoldDB" id="C9LT56"/>
<dbReference type="InterPro" id="IPR027417">
    <property type="entry name" value="P-loop_NTPase"/>
</dbReference>
<evidence type="ECO:0000259" key="4">
    <source>
        <dbReference type="PROSITE" id="PS50893"/>
    </source>
</evidence>
<dbReference type="GO" id="GO:0022857">
    <property type="term" value="F:transmembrane transporter activity"/>
    <property type="evidence" value="ECO:0007669"/>
    <property type="project" value="TreeGrafter"/>
</dbReference>
<keyword evidence="5" id="KW-0378">Hydrolase</keyword>
<feature type="domain" description="ABC transporter" evidence="4">
    <location>
        <begin position="17"/>
        <end position="245"/>
    </location>
</feature>
<dbReference type="PANTHER" id="PTHR24220:SF86">
    <property type="entry name" value="ABC TRANSPORTER ABCH.1"/>
    <property type="match status" value="1"/>
</dbReference>
<proteinExistence type="predicted"/>
<dbReference type="GO" id="GO:0016887">
    <property type="term" value="F:ATP hydrolysis activity"/>
    <property type="evidence" value="ECO:0007669"/>
    <property type="project" value="InterPro"/>
</dbReference>
<dbReference type="GO" id="GO:0005524">
    <property type="term" value="F:ATP binding"/>
    <property type="evidence" value="ECO:0007669"/>
    <property type="project" value="UniProtKB-KW"/>
</dbReference>
<dbReference type="GO" id="GO:0098796">
    <property type="term" value="C:membrane protein complex"/>
    <property type="evidence" value="ECO:0007669"/>
    <property type="project" value="UniProtKB-ARBA"/>
</dbReference>
<evidence type="ECO:0000313" key="6">
    <source>
        <dbReference type="EMBL" id="EEX77902.1"/>
    </source>
</evidence>
<dbReference type="EMBL" id="ACKP02000012">
    <property type="protein sequence ID" value="EEX77902.1"/>
    <property type="molecule type" value="Genomic_DNA"/>
</dbReference>
<dbReference type="Proteomes" id="UP000003505">
    <property type="component" value="Unassembled WGS sequence"/>
</dbReference>
<sequence>MEQKAKEERAAQEKATIELRGIKKLYPMGDQIVAALAGVDLTIRKGEFAALMGPSGSGKSTLMNILGCLDRPTEGSYKLDGEEVAHLSDDALALTRNKKIGFVFQNFNLLSKSSAADNVALPLIYAGVGRGERRERAMHLLEAVGLADRADHQPNELSGGQRQRVAIARALVNDPHIVMADEPTGNLDTKSTHEIMELFEKLHAAGRTIILVTHEPDIAACASRQLLVRDGLITRDEGRGVKMDVV</sequence>
<keyword evidence="3 6" id="KW-0067">ATP-binding</keyword>
<keyword evidence="2" id="KW-0547">Nucleotide-binding</keyword>
<evidence type="ECO:0000256" key="1">
    <source>
        <dbReference type="ARBA" id="ARBA00022448"/>
    </source>
</evidence>
<reference evidence="6 7" key="1">
    <citation type="submission" date="2009-09" db="EMBL/GenBank/DDBJ databases">
        <authorList>
            <person name="Weinstock G."/>
            <person name="Sodergren E."/>
            <person name="Clifton S."/>
            <person name="Fulton L."/>
            <person name="Fulton B."/>
            <person name="Courtney L."/>
            <person name="Fronick C."/>
            <person name="Harrison M."/>
            <person name="Strong C."/>
            <person name="Farmer C."/>
            <person name="Delahaunty K."/>
            <person name="Markovic C."/>
            <person name="Hall O."/>
            <person name="Minx P."/>
            <person name="Tomlinson C."/>
            <person name="Mitreva M."/>
            <person name="Nelson J."/>
            <person name="Hou S."/>
            <person name="Wollam A."/>
            <person name="Pepin K.H."/>
            <person name="Johnson M."/>
            <person name="Bhonagiri V."/>
            <person name="Nash W.E."/>
            <person name="Warren W."/>
            <person name="Chinwalla A."/>
            <person name="Mardis E.R."/>
            <person name="Wilson R.K."/>
        </authorList>
    </citation>
    <scope>NUCLEOTIDE SEQUENCE [LARGE SCALE GENOMIC DNA]</scope>
    <source>
        <strain evidence="6">ATCC 35185</strain>
        <strain evidence="7">ATCC 35185 / DSM 20758 / VPI D19B-28</strain>
    </source>
</reference>
<dbReference type="eggNOG" id="COG1136">
    <property type="taxonomic scope" value="Bacteria"/>
</dbReference>
<dbReference type="GO" id="GO:0005886">
    <property type="term" value="C:plasma membrane"/>
    <property type="evidence" value="ECO:0007669"/>
    <property type="project" value="TreeGrafter"/>
</dbReference>
<reference evidence="5 8" key="2">
    <citation type="submission" date="2011-04" db="EMBL/GenBank/DDBJ databases">
        <title>The complete genome of Selenomonas sputigena DSM 20758.</title>
        <authorList>
            <consortium name="US DOE Joint Genome Institute (JGI-PGF)"/>
            <person name="Lucas S."/>
            <person name="Copeland A."/>
            <person name="Lapidus A."/>
            <person name="Bruce D."/>
            <person name="Goodwin L."/>
            <person name="Pitluck S."/>
            <person name="Peters L."/>
            <person name="Kyrpides N."/>
            <person name="Mavromatis K."/>
            <person name="Ivanova N."/>
            <person name="Ovchinnikova G."/>
            <person name="Teshima H."/>
            <person name="Detter J.C."/>
            <person name="Tapia R."/>
            <person name="Han C."/>
            <person name="Land M."/>
            <person name="Hauser L."/>
            <person name="Markowitz V."/>
            <person name="Cheng J.-F."/>
            <person name="Hugenholtz P."/>
            <person name="Woyke T."/>
            <person name="Wu D."/>
            <person name="Gronow S."/>
            <person name="Wellnitz S."/>
            <person name="Schneider S."/>
            <person name="Klenk H.-P."/>
            <person name="Eisen J.A."/>
        </authorList>
    </citation>
    <scope>NUCLEOTIDE SEQUENCE [LARGE SCALE GENOMIC DNA]</scope>
    <source>
        <strain evidence="5">ATCC 35185</strain>
        <strain evidence="8">ATCC 35185 / DSM 20758 / VPI D19B-28</strain>
    </source>
</reference>
<dbReference type="HOGENOM" id="CLU_000604_1_22_9"/>
<keyword evidence="8" id="KW-1185">Reference proteome</keyword>
<dbReference type="PANTHER" id="PTHR24220">
    <property type="entry name" value="IMPORT ATP-BINDING PROTEIN"/>
    <property type="match status" value="1"/>
</dbReference>
<dbReference type="InterPro" id="IPR017911">
    <property type="entry name" value="MacB-like_ATP-bd"/>
</dbReference>
<dbReference type="EMBL" id="CP002637">
    <property type="protein sequence ID" value="AEC00509.1"/>
    <property type="molecule type" value="Genomic_DNA"/>
</dbReference>
<dbReference type="Pfam" id="PF00005">
    <property type="entry name" value="ABC_tran"/>
    <property type="match status" value="1"/>
</dbReference>
<dbReference type="InterPro" id="IPR003439">
    <property type="entry name" value="ABC_transporter-like_ATP-bd"/>
</dbReference>
<dbReference type="EC" id="3.6.3.28" evidence="5"/>
<protein>
    <submittedName>
        <fullName evidence="6">ABC transporter, ATP-binding protein</fullName>
    </submittedName>
    <submittedName>
        <fullName evidence="5">Phosphonate-transporting ATPase</fullName>
        <ecNumber evidence="5">3.6.3.28</ecNumber>
    </submittedName>
</protein>
<keyword evidence="1" id="KW-0813">Transport</keyword>
<organism evidence="6 7">
    <name type="scientific">Selenomonas sputigena (strain ATCC 35185 / DSM 20758 / CCUG 44933 / VPI D19B-28)</name>
    <dbReference type="NCBI Taxonomy" id="546271"/>
    <lineage>
        <taxon>Bacteria</taxon>
        <taxon>Bacillati</taxon>
        <taxon>Bacillota</taxon>
        <taxon>Negativicutes</taxon>
        <taxon>Selenomonadales</taxon>
        <taxon>Selenomonadaceae</taxon>
        <taxon>Selenomonas</taxon>
    </lineage>
</organism>
<dbReference type="SUPFAM" id="SSF52540">
    <property type="entry name" value="P-loop containing nucleoside triphosphate hydrolases"/>
    <property type="match status" value="1"/>
</dbReference>
<dbReference type="PROSITE" id="PS00211">
    <property type="entry name" value="ABC_TRANSPORTER_1"/>
    <property type="match status" value="1"/>
</dbReference>
<accession>C9LT56</accession>
<dbReference type="Gene3D" id="3.40.50.300">
    <property type="entry name" value="P-loop containing nucleotide triphosphate hydrolases"/>
    <property type="match status" value="1"/>
</dbReference>
<dbReference type="SMART" id="SM00382">
    <property type="entry name" value="AAA"/>
    <property type="match status" value="1"/>
</dbReference>
<dbReference type="STRING" id="546271.Selsp_1552"/>
<dbReference type="InterPro" id="IPR003593">
    <property type="entry name" value="AAA+_ATPase"/>
</dbReference>
<dbReference type="PROSITE" id="PS50893">
    <property type="entry name" value="ABC_TRANSPORTER_2"/>
    <property type="match status" value="1"/>
</dbReference>
<dbReference type="InterPro" id="IPR017871">
    <property type="entry name" value="ABC_transporter-like_CS"/>
</dbReference>
<dbReference type="KEGG" id="ssg:Selsp_1552"/>
<evidence type="ECO:0000313" key="7">
    <source>
        <dbReference type="Proteomes" id="UP000003505"/>
    </source>
</evidence>
<dbReference type="OrthoDB" id="9772862at2"/>
<dbReference type="InterPro" id="IPR015854">
    <property type="entry name" value="ABC_transpr_LolD-like"/>
</dbReference>
<dbReference type="RefSeq" id="WP_006191570.1">
    <property type="nucleotide sequence ID" value="NC_015437.1"/>
</dbReference>
<evidence type="ECO:0000313" key="8">
    <source>
        <dbReference type="Proteomes" id="UP000011124"/>
    </source>
</evidence>
<dbReference type="Proteomes" id="UP000011124">
    <property type="component" value="Chromosome"/>
</dbReference>
<evidence type="ECO:0000313" key="5">
    <source>
        <dbReference type="EMBL" id="AEC00509.1"/>
    </source>
</evidence>
<name>C9LT56_SELS3</name>
<dbReference type="FunFam" id="3.40.50.300:FF:000032">
    <property type="entry name" value="Export ABC transporter ATP-binding protein"/>
    <property type="match status" value="1"/>
</dbReference>